<dbReference type="InterPro" id="IPR002818">
    <property type="entry name" value="DJ-1/PfpI"/>
</dbReference>
<dbReference type="SUPFAM" id="SSF52317">
    <property type="entry name" value="Class I glutamine amidotransferase-like"/>
    <property type="match status" value="1"/>
</dbReference>
<dbReference type="Gene3D" id="3.40.50.880">
    <property type="match status" value="1"/>
</dbReference>
<keyword evidence="3" id="KW-0808">Transferase</keyword>
<dbReference type="AlphaFoldDB" id="A0AAV7JYV7"/>
<organism evidence="3 4">
    <name type="scientific">Oopsacas minuta</name>
    <dbReference type="NCBI Taxonomy" id="111878"/>
    <lineage>
        <taxon>Eukaryota</taxon>
        <taxon>Metazoa</taxon>
        <taxon>Porifera</taxon>
        <taxon>Hexactinellida</taxon>
        <taxon>Hexasterophora</taxon>
        <taxon>Lyssacinosida</taxon>
        <taxon>Leucopsacidae</taxon>
        <taxon>Oopsacas</taxon>
    </lineage>
</organism>
<evidence type="ECO:0000259" key="2">
    <source>
        <dbReference type="Pfam" id="PF01965"/>
    </source>
</evidence>
<accession>A0AAV7JYV7</accession>
<evidence type="ECO:0000256" key="1">
    <source>
        <dbReference type="ARBA" id="ARBA00022737"/>
    </source>
</evidence>
<dbReference type="InterPro" id="IPR029062">
    <property type="entry name" value="Class_I_gatase-like"/>
</dbReference>
<evidence type="ECO:0000313" key="4">
    <source>
        <dbReference type="Proteomes" id="UP001165289"/>
    </source>
</evidence>
<reference evidence="3 4" key="1">
    <citation type="journal article" date="2023" name="BMC Biol.">
        <title>The compact genome of the sponge Oopsacas minuta (Hexactinellida) is lacking key metazoan core genes.</title>
        <authorList>
            <person name="Santini S."/>
            <person name="Schenkelaars Q."/>
            <person name="Jourda C."/>
            <person name="Duchesne M."/>
            <person name="Belahbib H."/>
            <person name="Rocher C."/>
            <person name="Selva M."/>
            <person name="Riesgo A."/>
            <person name="Vervoort M."/>
            <person name="Leys S.P."/>
            <person name="Kodjabachian L."/>
            <person name="Le Bivic A."/>
            <person name="Borchiellini C."/>
            <person name="Claverie J.M."/>
            <person name="Renard E."/>
        </authorList>
    </citation>
    <scope>NUCLEOTIDE SEQUENCE [LARGE SCALE GENOMIC DNA]</scope>
    <source>
        <strain evidence="3">SPO-2</strain>
    </source>
</reference>
<dbReference type="Pfam" id="PF01965">
    <property type="entry name" value="DJ-1_PfpI"/>
    <property type="match status" value="1"/>
</dbReference>
<dbReference type="InterPro" id="IPR050325">
    <property type="entry name" value="Prot/Nucl_acid_deglycase"/>
</dbReference>
<feature type="domain" description="DJ-1/PfpI" evidence="2">
    <location>
        <begin position="3"/>
        <end position="168"/>
    </location>
</feature>
<dbReference type="EMBL" id="JAKMXF010000233">
    <property type="protein sequence ID" value="KAI6654072.1"/>
    <property type="molecule type" value="Genomic_DNA"/>
</dbReference>
<dbReference type="FunFam" id="3.40.50.880:FF:000015">
    <property type="entry name" value="Protein DJ-1 homolog C"/>
    <property type="match status" value="1"/>
</dbReference>
<keyword evidence="3" id="KW-0418">Kinase</keyword>
<dbReference type="NCBIfam" id="TIGR01383">
    <property type="entry name" value="not_thiJ"/>
    <property type="match status" value="1"/>
</dbReference>
<name>A0AAV7JYV7_9METZ</name>
<protein>
    <submittedName>
        <fullName evidence="3">Dihydroxyacetone kinase</fullName>
    </submittedName>
</protein>
<dbReference type="CDD" id="cd03135">
    <property type="entry name" value="GATase1_DJ-1"/>
    <property type="match status" value="1"/>
</dbReference>
<dbReference type="InterPro" id="IPR006287">
    <property type="entry name" value="DJ-1"/>
</dbReference>
<dbReference type="PANTHER" id="PTHR48094">
    <property type="entry name" value="PROTEIN/NUCLEIC ACID DEGLYCASE DJ-1-RELATED"/>
    <property type="match status" value="1"/>
</dbReference>
<comment type="caution">
    <text evidence="3">The sequence shown here is derived from an EMBL/GenBank/DDBJ whole genome shotgun (WGS) entry which is preliminary data.</text>
</comment>
<gene>
    <name evidence="3" type="ORF">LOD99_2919</name>
</gene>
<keyword evidence="4" id="KW-1185">Reference proteome</keyword>
<dbReference type="GO" id="GO:1903189">
    <property type="term" value="P:glyoxal metabolic process"/>
    <property type="evidence" value="ECO:0007669"/>
    <property type="project" value="TreeGrafter"/>
</dbReference>
<evidence type="ECO:0000313" key="3">
    <source>
        <dbReference type="EMBL" id="KAI6654072.1"/>
    </source>
</evidence>
<dbReference type="GO" id="GO:0016301">
    <property type="term" value="F:kinase activity"/>
    <property type="evidence" value="ECO:0007669"/>
    <property type="project" value="UniProtKB-KW"/>
</dbReference>
<dbReference type="GO" id="GO:0005737">
    <property type="term" value="C:cytoplasm"/>
    <property type="evidence" value="ECO:0007669"/>
    <property type="project" value="TreeGrafter"/>
</dbReference>
<dbReference type="Proteomes" id="UP001165289">
    <property type="component" value="Unassembled WGS sequence"/>
</dbReference>
<dbReference type="PANTHER" id="PTHR48094:SF12">
    <property type="entry name" value="PARKINSON DISEASE PROTEIN 7 HOMOLOG"/>
    <property type="match status" value="1"/>
</dbReference>
<proteinExistence type="predicted"/>
<keyword evidence="1" id="KW-0677">Repeat</keyword>
<sequence length="185" mass="19803">MSKEVLIPIANGSEDIETVTLIDVLRRAQANVTVASIGEELLVVAARGTKIIADVKISDCKMKEWDLIALPGGMPGAKNLSENSVLVELLKSQNEKGKLYAAICASPAIVLQPHGLLIEKNACCYPAFRENIPPEQLAPAHNRVVVDQNCITSLGPATAIEFALKLVELLFGKDLSDTIGKAMLC</sequence>